<reference evidence="2 3" key="1">
    <citation type="submission" date="2017-10" db="EMBL/GenBank/DDBJ databases">
        <title>Extensive intraspecific genome diversity in a model arbuscular mycorrhizal fungus.</title>
        <authorList>
            <person name="Chen E.C.H."/>
            <person name="Morin E."/>
            <person name="Baudet D."/>
            <person name="Noel J."/>
            <person name="Ndikumana S."/>
            <person name="Charron P."/>
            <person name="St-Onge C."/>
            <person name="Giorgi J."/>
            <person name="Grigoriev I.V."/>
            <person name="Roux C."/>
            <person name="Martin F.M."/>
            <person name="Corradi N."/>
        </authorList>
    </citation>
    <scope>NUCLEOTIDE SEQUENCE [LARGE SCALE GENOMIC DNA]</scope>
    <source>
        <strain evidence="2 3">A1</strain>
    </source>
</reference>
<proteinExistence type="predicted"/>
<dbReference type="Proteomes" id="UP000232688">
    <property type="component" value="Unassembled WGS sequence"/>
</dbReference>
<reference evidence="2 3" key="2">
    <citation type="submission" date="2017-10" db="EMBL/GenBank/DDBJ databases">
        <title>Genome analyses suggest a sexual origin of heterokaryosis in a supposedly ancient asexual fungus.</title>
        <authorList>
            <person name="Corradi N."/>
            <person name="Sedzielewska K."/>
            <person name="Noel J."/>
            <person name="Charron P."/>
            <person name="Farinelli L."/>
            <person name="Marton T."/>
            <person name="Kruger M."/>
            <person name="Pelin A."/>
            <person name="Brachmann A."/>
            <person name="Corradi N."/>
        </authorList>
    </citation>
    <scope>NUCLEOTIDE SEQUENCE [LARGE SCALE GENOMIC DNA]</scope>
    <source>
        <strain evidence="2 3">A1</strain>
    </source>
</reference>
<gene>
    <name evidence="2" type="ORF">RhiirA1_466362</name>
</gene>
<sequence length="161" mass="17907">MGDVTYNVSVTDDGLDESSEDEPDKDEDNIILGLQIPNPVDEMPPILPDVEMTPVDQTVIPKNSWKKDKQKARVTQDKQVKNQSTMKAHKKPKTKNTLDKKKSGKTGNIPVSNQSKKKDKQQSSTKASKNNNELKNLTIQKKTKKFSKNGGGGNKDNSKLM</sequence>
<comment type="caution">
    <text evidence="2">The sequence shown here is derived from an EMBL/GenBank/DDBJ whole genome shotgun (WGS) entry which is preliminary data.</text>
</comment>
<dbReference type="VEuPathDB" id="FungiDB:RhiirA1_466362"/>
<feature type="compositionally biased region" description="Acidic residues" evidence="1">
    <location>
        <begin position="13"/>
        <end position="29"/>
    </location>
</feature>
<dbReference type="EMBL" id="LLXH01000967">
    <property type="protein sequence ID" value="PKC61565.1"/>
    <property type="molecule type" value="Genomic_DNA"/>
</dbReference>
<accession>A0A2N0RE25</accession>
<protein>
    <submittedName>
        <fullName evidence="2">Uncharacterized protein</fullName>
    </submittedName>
</protein>
<dbReference type="AlphaFoldDB" id="A0A2N0RE25"/>
<feature type="compositionally biased region" description="Polar residues" evidence="1">
    <location>
        <begin position="130"/>
        <end position="140"/>
    </location>
</feature>
<evidence type="ECO:0000313" key="2">
    <source>
        <dbReference type="EMBL" id="PKC61565.1"/>
    </source>
</evidence>
<feature type="region of interest" description="Disordered" evidence="1">
    <location>
        <begin position="1"/>
        <end position="161"/>
    </location>
</feature>
<name>A0A2N0RE25_9GLOM</name>
<evidence type="ECO:0000313" key="3">
    <source>
        <dbReference type="Proteomes" id="UP000232688"/>
    </source>
</evidence>
<organism evidence="2 3">
    <name type="scientific">Rhizophagus irregularis</name>
    <dbReference type="NCBI Taxonomy" id="588596"/>
    <lineage>
        <taxon>Eukaryota</taxon>
        <taxon>Fungi</taxon>
        <taxon>Fungi incertae sedis</taxon>
        <taxon>Mucoromycota</taxon>
        <taxon>Glomeromycotina</taxon>
        <taxon>Glomeromycetes</taxon>
        <taxon>Glomerales</taxon>
        <taxon>Glomeraceae</taxon>
        <taxon>Rhizophagus</taxon>
    </lineage>
</organism>
<feature type="compositionally biased region" description="Polar residues" evidence="1">
    <location>
        <begin position="1"/>
        <end position="10"/>
    </location>
</feature>
<evidence type="ECO:0000256" key="1">
    <source>
        <dbReference type="SAM" id="MobiDB-lite"/>
    </source>
</evidence>